<feature type="signal peptide" evidence="2">
    <location>
        <begin position="1"/>
        <end position="31"/>
    </location>
</feature>
<dbReference type="HOGENOM" id="CLU_2041635_0_0_1"/>
<sequence length="121" mass="12647">MGPTCPHISLSSSSLVFFFLFLFCPLRPSAATAGGDGSDNEDSGGGSRKKLRLFKDQAAKQKAVLARQLNLKSQQVPGGGVVPEQEGENEAEADEEGGPALGRTVDFGPFCMAQDAVSDSN</sequence>
<evidence type="ECO:0000256" key="1">
    <source>
        <dbReference type="SAM" id="MobiDB-lite"/>
    </source>
</evidence>
<protein>
    <submittedName>
        <fullName evidence="3">Uncharacterized protein</fullName>
    </submittedName>
</protein>
<dbReference type="AlphaFoldDB" id="A0A0D3HA21"/>
<evidence type="ECO:0000313" key="3">
    <source>
        <dbReference type="EnsemblPlants" id="OBART09G19650.1"/>
    </source>
</evidence>
<accession>A0A0D3HA21</accession>
<name>A0A0D3HA21_9ORYZ</name>
<proteinExistence type="predicted"/>
<feature type="chain" id="PRO_5002263633" evidence="2">
    <location>
        <begin position="32"/>
        <end position="121"/>
    </location>
</feature>
<dbReference type="EnsemblPlants" id="OBART09G19650.1">
    <property type="protein sequence ID" value="OBART09G19650.1"/>
    <property type="gene ID" value="OBART09G19650"/>
</dbReference>
<dbReference type="PaxDb" id="65489-OBART09G19650.1"/>
<dbReference type="Gramene" id="OBART09G19650.1">
    <property type="protein sequence ID" value="OBART09G19650.1"/>
    <property type="gene ID" value="OBART09G19650"/>
</dbReference>
<keyword evidence="2" id="KW-0732">Signal</keyword>
<feature type="compositionally biased region" description="Acidic residues" evidence="1">
    <location>
        <begin position="85"/>
        <end position="97"/>
    </location>
</feature>
<dbReference type="Proteomes" id="UP000026960">
    <property type="component" value="Chromosome 9"/>
</dbReference>
<feature type="region of interest" description="Disordered" evidence="1">
    <location>
        <begin position="74"/>
        <end position="106"/>
    </location>
</feature>
<keyword evidence="4" id="KW-1185">Reference proteome</keyword>
<reference evidence="3" key="2">
    <citation type="submission" date="2015-03" db="UniProtKB">
        <authorList>
            <consortium name="EnsemblPlants"/>
        </authorList>
    </citation>
    <scope>IDENTIFICATION</scope>
</reference>
<organism evidence="3">
    <name type="scientific">Oryza barthii</name>
    <dbReference type="NCBI Taxonomy" id="65489"/>
    <lineage>
        <taxon>Eukaryota</taxon>
        <taxon>Viridiplantae</taxon>
        <taxon>Streptophyta</taxon>
        <taxon>Embryophyta</taxon>
        <taxon>Tracheophyta</taxon>
        <taxon>Spermatophyta</taxon>
        <taxon>Magnoliopsida</taxon>
        <taxon>Liliopsida</taxon>
        <taxon>Poales</taxon>
        <taxon>Poaceae</taxon>
        <taxon>BOP clade</taxon>
        <taxon>Oryzoideae</taxon>
        <taxon>Oryzeae</taxon>
        <taxon>Oryzinae</taxon>
        <taxon>Oryza</taxon>
    </lineage>
</organism>
<evidence type="ECO:0000313" key="4">
    <source>
        <dbReference type="Proteomes" id="UP000026960"/>
    </source>
</evidence>
<reference evidence="3" key="1">
    <citation type="journal article" date="2009" name="Rice">
        <title>De Novo Next Generation Sequencing of Plant Genomes.</title>
        <authorList>
            <person name="Rounsley S."/>
            <person name="Marri P.R."/>
            <person name="Yu Y."/>
            <person name="He R."/>
            <person name="Sisneros N."/>
            <person name="Goicoechea J.L."/>
            <person name="Lee S.J."/>
            <person name="Angelova A."/>
            <person name="Kudrna D."/>
            <person name="Luo M."/>
            <person name="Affourtit J."/>
            <person name="Desany B."/>
            <person name="Knight J."/>
            <person name="Niazi F."/>
            <person name="Egholm M."/>
            <person name="Wing R.A."/>
        </authorList>
    </citation>
    <scope>NUCLEOTIDE SEQUENCE [LARGE SCALE GENOMIC DNA]</scope>
    <source>
        <strain evidence="3">cv. IRGC 105608</strain>
    </source>
</reference>
<evidence type="ECO:0000256" key="2">
    <source>
        <dbReference type="SAM" id="SignalP"/>
    </source>
</evidence>
<feature type="region of interest" description="Disordered" evidence="1">
    <location>
        <begin position="30"/>
        <end position="50"/>
    </location>
</feature>